<feature type="region of interest" description="Disordered" evidence="1">
    <location>
        <begin position="1"/>
        <end position="84"/>
    </location>
</feature>
<feature type="compositionally biased region" description="Polar residues" evidence="1">
    <location>
        <begin position="43"/>
        <end position="67"/>
    </location>
</feature>
<protein>
    <submittedName>
        <fullName evidence="2">Uncharacterized protein</fullName>
    </submittedName>
</protein>
<reference evidence="3" key="1">
    <citation type="journal article" date="2011" name="PLoS Genet.">
        <title>Genomic analysis of the necrotrophic fungal pathogens Sclerotinia sclerotiorum and Botrytis cinerea.</title>
        <authorList>
            <person name="Amselem J."/>
            <person name="Cuomo C.A."/>
            <person name="van Kan J.A."/>
            <person name="Viaud M."/>
            <person name="Benito E.P."/>
            <person name="Couloux A."/>
            <person name="Coutinho P.M."/>
            <person name="de Vries R.P."/>
            <person name="Dyer P.S."/>
            <person name="Fillinger S."/>
            <person name="Fournier E."/>
            <person name="Gout L."/>
            <person name="Hahn M."/>
            <person name="Kohn L."/>
            <person name="Lapalu N."/>
            <person name="Plummer K.M."/>
            <person name="Pradier J.M."/>
            <person name="Quevillon E."/>
            <person name="Sharon A."/>
            <person name="Simon A."/>
            <person name="ten Have A."/>
            <person name="Tudzynski B."/>
            <person name="Tudzynski P."/>
            <person name="Wincker P."/>
            <person name="Andrew M."/>
            <person name="Anthouard V."/>
            <person name="Beever R.E."/>
            <person name="Beffa R."/>
            <person name="Benoit I."/>
            <person name="Bouzid O."/>
            <person name="Brault B."/>
            <person name="Chen Z."/>
            <person name="Choquer M."/>
            <person name="Collemare J."/>
            <person name="Cotton P."/>
            <person name="Danchin E.G."/>
            <person name="Da Silva C."/>
            <person name="Gautier A."/>
            <person name="Giraud C."/>
            <person name="Giraud T."/>
            <person name="Gonzalez C."/>
            <person name="Grossetete S."/>
            <person name="Guldener U."/>
            <person name="Henrissat B."/>
            <person name="Howlett B.J."/>
            <person name="Kodira C."/>
            <person name="Kretschmer M."/>
            <person name="Lappartient A."/>
            <person name="Leroch M."/>
            <person name="Levis C."/>
            <person name="Mauceli E."/>
            <person name="Neuveglise C."/>
            <person name="Oeser B."/>
            <person name="Pearson M."/>
            <person name="Poulain J."/>
            <person name="Poussereau N."/>
            <person name="Quesneville H."/>
            <person name="Rascle C."/>
            <person name="Schumacher J."/>
            <person name="Segurens B."/>
            <person name="Sexton A."/>
            <person name="Silva E."/>
            <person name="Sirven C."/>
            <person name="Soanes D.M."/>
            <person name="Talbot N.J."/>
            <person name="Templeton M."/>
            <person name="Yandava C."/>
            <person name="Yarden O."/>
            <person name="Zeng Q."/>
            <person name="Rollins J.A."/>
            <person name="Lebrun M.H."/>
            <person name="Dickman M."/>
        </authorList>
    </citation>
    <scope>NUCLEOTIDE SEQUENCE [LARGE SCALE GENOMIC DNA]</scope>
    <source>
        <strain evidence="3">T4</strain>
    </source>
</reference>
<feature type="compositionally biased region" description="Basic and acidic residues" evidence="1">
    <location>
        <begin position="71"/>
        <end position="84"/>
    </location>
</feature>
<accession>G2Y8Z9</accession>
<evidence type="ECO:0000313" key="2">
    <source>
        <dbReference type="EMBL" id="CCD49075.1"/>
    </source>
</evidence>
<sequence length="84" mass="9485">MYSAHFHPFSPLLSPKPPTPKPNHTNHFQSSNLPPHTNPIPSFPQNSTHFPNGSTYNLDPSHQQSHTYPHLTEHIADYPKTKPA</sequence>
<gene>
    <name evidence="2" type="ORF">BofuT4_uP029510.1</name>
</gene>
<dbReference type="InParanoid" id="G2Y8Z9"/>
<evidence type="ECO:0000256" key="1">
    <source>
        <dbReference type="SAM" id="MobiDB-lite"/>
    </source>
</evidence>
<feature type="compositionally biased region" description="Low complexity" evidence="1">
    <location>
        <begin position="1"/>
        <end position="13"/>
    </location>
</feature>
<organism evidence="2 3">
    <name type="scientific">Botryotinia fuckeliana (strain T4)</name>
    <name type="common">Noble rot fungus</name>
    <name type="synonym">Botrytis cinerea</name>
    <dbReference type="NCBI Taxonomy" id="999810"/>
    <lineage>
        <taxon>Eukaryota</taxon>
        <taxon>Fungi</taxon>
        <taxon>Dikarya</taxon>
        <taxon>Ascomycota</taxon>
        <taxon>Pezizomycotina</taxon>
        <taxon>Leotiomycetes</taxon>
        <taxon>Helotiales</taxon>
        <taxon>Sclerotiniaceae</taxon>
        <taxon>Botrytis</taxon>
    </lineage>
</organism>
<dbReference type="EMBL" id="FQ790300">
    <property type="protein sequence ID" value="CCD49075.1"/>
    <property type="molecule type" value="Genomic_DNA"/>
</dbReference>
<dbReference type="AlphaFoldDB" id="G2Y8Z9"/>
<dbReference type="Proteomes" id="UP000008177">
    <property type="component" value="Unplaced contigs"/>
</dbReference>
<name>G2Y8Z9_BOTF4</name>
<proteinExistence type="predicted"/>
<evidence type="ECO:0000313" key="3">
    <source>
        <dbReference type="Proteomes" id="UP000008177"/>
    </source>
</evidence>
<dbReference type="HOGENOM" id="CLU_2527186_0_0_1"/>